<dbReference type="SMART" id="SM00267">
    <property type="entry name" value="GGDEF"/>
    <property type="match status" value="1"/>
</dbReference>
<keyword evidence="6" id="KW-1185">Reference proteome</keyword>
<keyword evidence="3" id="KW-1133">Transmembrane helix</keyword>
<feature type="transmembrane region" description="Helical" evidence="3">
    <location>
        <begin position="132"/>
        <end position="151"/>
    </location>
</feature>
<dbReference type="PROSITE" id="PS50887">
    <property type="entry name" value="GGDEF"/>
    <property type="match status" value="1"/>
</dbReference>
<dbReference type="Pfam" id="PF00990">
    <property type="entry name" value="GGDEF"/>
    <property type="match status" value="1"/>
</dbReference>
<name>A0ABS7XE10_9GAMM</name>
<evidence type="ECO:0000256" key="2">
    <source>
        <dbReference type="ARBA" id="ARBA00034247"/>
    </source>
</evidence>
<evidence type="ECO:0000256" key="3">
    <source>
        <dbReference type="SAM" id="Phobius"/>
    </source>
</evidence>
<dbReference type="Proteomes" id="UP000663814">
    <property type="component" value="Unassembled WGS sequence"/>
</dbReference>
<feature type="transmembrane region" description="Helical" evidence="3">
    <location>
        <begin position="26"/>
        <end position="44"/>
    </location>
</feature>
<dbReference type="InterPro" id="IPR043128">
    <property type="entry name" value="Rev_trsase/Diguanyl_cyclase"/>
</dbReference>
<feature type="transmembrane region" description="Helical" evidence="3">
    <location>
        <begin position="106"/>
        <end position="127"/>
    </location>
</feature>
<comment type="caution">
    <text evidence="5">The sequence shown here is derived from an EMBL/GenBank/DDBJ whole genome shotgun (WGS) entry which is preliminary data.</text>
</comment>
<reference evidence="5 6" key="2">
    <citation type="submission" date="2021-08" db="EMBL/GenBank/DDBJ databases">
        <title>Rheinheimera aquimaris sp. nov., isolated from seawater of the East Sea in Korea.</title>
        <authorList>
            <person name="Kim K.H."/>
            <person name="Wenting R."/>
            <person name="Kim K.R."/>
            <person name="Jeon C.O."/>
        </authorList>
    </citation>
    <scope>NUCLEOTIDE SEQUENCE [LARGE SCALE GENOMIC DNA]</scope>
    <source>
        <strain evidence="5 6">MA-13</strain>
    </source>
</reference>
<evidence type="ECO:0000313" key="6">
    <source>
        <dbReference type="Proteomes" id="UP000663814"/>
    </source>
</evidence>
<reference evidence="5 6" key="1">
    <citation type="submission" date="2020-12" db="EMBL/GenBank/DDBJ databases">
        <authorList>
            <person name="Ruan W."/>
            <person name="Khan S.A."/>
            <person name="Jeon C.O."/>
        </authorList>
    </citation>
    <scope>NUCLEOTIDE SEQUENCE [LARGE SCALE GENOMIC DNA]</scope>
    <source>
        <strain evidence="5 6">MA-13</strain>
    </source>
</reference>
<evidence type="ECO:0000259" key="4">
    <source>
        <dbReference type="PROSITE" id="PS50887"/>
    </source>
</evidence>
<dbReference type="CDD" id="cd01949">
    <property type="entry name" value="GGDEF"/>
    <property type="match status" value="1"/>
</dbReference>
<accession>A0ABS7XE10</accession>
<keyword evidence="3" id="KW-0472">Membrane</keyword>
<feature type="transmembrane region" description="Helical" evidence="3">
    <location>
        <begin position="157"/>
        <end position="174"/>
    </location>
</feature>
<evidence type="ECO:0000256" key="1">
    <source>
        <dbReference type="ARBA" id="ARBA00012528"/>
    </source>
</evidence>
<dbReference type="EC" id="2.7.7.65" evidence="1"/>
<dbReference type="Gene3D" id="3.30.70.270">
    <property type="match status" value="1"/>
</dbReference>
<feature type="transmembrane region" description="Helical" evidence="3">
    <location>
        <begin position="81"/>
        <end position="100"/>
    </location>
</feature>
<organism evidence="5 6">
    <name type="scientific">Rheinheimera maricola</name>
    <dbReference type="NCBI Taxonomy" id="2793282"/>
    <lineage>
        <taxon>Bacteria</taxon>
        <taxon>Pseudomonadati</taxon>
        <taxon>Pseudomonadota</taxon>
        <taxon>Gammaproteobacteria</taxon>
        <taxon>Chromatiales</taxon>
        <taxon>Chromatiaceae</taxon>
        <taxon>Rheinheimera</taxon>
    </lineage>
</organism>
<dbReference type="SUPFAM" id="SSF55073">
    <property type="entry name" value="Nucleotide cyclase"/>
    <property type="match status" value="1"/>
</dbReference>
<dbReference type="PANTHER" id="PTHR45138:SF9">
    <property type="entry name" value="DIGUANYLATE CYCLASE DGCM-RELATED"/>
    <property type="match status" value="1"/>
</dbReference>
<comment type="catalytic activity">
    <reaction evidence="2">
        <text>2 GTP = 3',3'-c-di-GMP + 2 diphosphate</text>
        <dbReference type="Rhea" id="RHEA:24898"/>
        <dbReference type="ChEBI" id="CHEBI:33019"/>
        <dbReference type="ChEBI" id="CHEBI:37565"/>
        <dbReference type="ChEBI" id="CHEBI:58805"/>
        <dbReference type="EC" id="2.7.7.65"/>
    </reaction>
</comment>
<dbReference type="InterPro" id="IPR029787">
    <property type="entry name" value="Nucleotide_cyclase"/>
</dbReference>
<feature type="transmembrane region" description="Helical" evidence="3">
    <location>
        <begin position="56"/>
        <end position="74"/>
    </location>
</feature>
<dbReference type="RefSeq" id="WP_205311978.1">
    <property type="nucleotide sequence ID" value="NZ_JAERPS020000006.1"/>
</dbReference>
<feature type="domain" description="GGDEF" evidence="4">
    <location>
        <begin position="225"/>
        <end position="353"/>
    </location>
</feature>
<dbReference type="PANTHER" id="PTHR45138">
    <property type="entry name" value="REGULATORY COMPONENTS OF SENSORY TRANSDUCTION SYSTEM"/>
    <property type="match status" value="1"/>
</dbReference>
<gene>
    <name evidence="5" type="ORF">I4W93_016990</name>
</gene>
<proteinExistence type="predicted"/>
<protein>
    <recommendedName>
        <fullName evidence="1">diguanylate cyclase</fullName>
        <ecNumber evidence="1">2.7.7.65</ecNumber>
    </recommendedName>
</protein>
<evidence type="ECO:0000313" key="5">
    <source>
        <dbReference type="EMBL" id="MBZ9613290.1"/>
    </source>
</evidence>
<dbReference type="EMBL" id="JAERPS020000006">
    <property type="protein sequence ID" value="MBZ9613290.1"/>
    <property type="molecule type" value="Genomic_DNA"/>
</dbReference>
<keyword evidence="3" id="KW-0812">Transmembrane</keyword>
<sequence length="353" mass="39981">MAALHAVLQRPNNRQAQKIDERRRRYILAFVSYITSAVMFIYGFKNLYSEQVLLPVILFGTGLAFLLNILWFHLSRNLQRACVIEAVLVGGFVLSLVYQGGFNNTALYWVFPFPAILFGLLGVRIALLSNALLVLMLCIMLFIPDLILAQYKDAEASRFIASLLIVIIVCWINDHYRERSHQAMDLLQQSKEMQANTDALTELANRRFIDASLLPSLALQPAQFFPLSLIMCDIDHFKQLNDRFGHDAGDDVLKAVAQLFRKCLRQHDFACRTGGEEFLLILPHTNSADAFLVAEKIRSQLAQQALLANQPEYHITASFGVALCDNAEDFTQAVKHADEQMYLSKRNGRNQVN</sequence>
<dbReference type="InterPro" id="IPR050469">
    <property type="entry name" value="Diguanylate_Cyclase"/>
</dbReference>
<dbReference type="NCBIfam" id="TIGR00254">
    <property type="entry name" value="GGDEF"/>
    <property type="match status" value="1"/>
</dbReference>
<dbReference type="InterPro" id="IPR000160">
    <property type="entry name" value="GGDEF_dom"/>
</dbReference>